<evidence type="ECO:0000313" key="2">
    <source>
        <dbReference type="Proteomes" id="UP001596106"/>
    </source>
</evidence>
<sequence>MKRFLLGLIVSWPLVSPGQCVVTEDRQKRVVTICETYVPPSGLLINRPDRKQVLAQTTYLGSEYLTYPVWQNGSLELANHRNSIPCRIAFNLMTRQVLCQFEGDSVVRVVMPDAFTINGMHFVSLPENKTERIYYRVLYAGKTRLLAQYKCSIRRVSNEPYAAEQAFDGTYFTQKSFYLQRDNQRLRRIGLSRKSLINALDVAPGTLPAYLTKKKMNVHDLVAAVAYYDGFQ</sequence>
<dbReference type="EMBL" id="JBHSMA010000001">
    <property type="protein sequence ID" value="MFC5407866.1"/>
    <property type="molecule type" value="Genomic_DNA"/>
</dbReference>
<dbReference type="RefSeq" id="WP_379840555.1">
    <property type="nucleotide sequence ID" value="NZ_JBHSMA010000001.1"/>
</dbReference>
<organism evidence="1 2">
    <name type="scientific">Larkinella bovis</name>
    <dbReference type="NCBI Taxonomy" id="683041"/>
    <lineage>
        <taxon>Bacteria</taxon>
        <taxon>Pseudomonadati</taxon>
        <taxon>Bacteroidota</taxon>
        <taxon>Cytophagia</taxon>
        <taxon>Cytophagales</taxon>
        <taxon>Spirosomataceae</taxon>
        <taxon>Larkinella</taxon>
    </lineage>
</organism>
<gene>
    <name evidence="1" type="ORF">ACFPMF_01000</name>
</gene>
<evidence type="ECO:0000313" key="1">
    <source>
        <dbReference type="EMBL" id="MFC5407866.1"/>
    </source>
</evidence>
<proteinExistence type="predicted"/>
<name>A0ABW0I643_9BACT</name>
<comment type="caution">
    <text evidence="1">The sequence shown here is derived from an EMBL/GenBank/DDBJ whole genome shotgun (WGS) entry which is preliminary data.</text>
</comment>
<evidence type="ECO:0008006" key="3">
    <source>
        <dbReference type="Google" id="ProtNLM"/>
    </source>
</evidence>
<protein>
    <recommendedName>
        <fullName evidence="3">Helix-turn-helix domain-containing protein</fullName>
    </recommendedName>
</protein>
<accession>A0ABW0I643</accession>
<reference evidence="2" key="1">
    <citation type="journal article" date="2019" name="Int. J. Syst. Evol. Microbiol.">
        <title>The Global Catalogue of Microorganisms (GCM) 10K type strain sequencing project: providing services to taxonomists for standard genome sequencing and annotation.</title>
        <authorList>
            <consortium name="The Broad Institute Genomics Platform"/>
            <consortium name="The Broad Institute Genome Sequencing Center for Infectious Disease"/>
            <person name="Wu L."/>
            <person name="Ma J."/>
        </authorList>
    </citation>
    <scope>NUCLEOTIDE SEQUENCE [LARGE SCALE GENOMIC DNA]</scope>
    <source>
        <strain evidence="2">CCUG 55250</strain>
    </source>
</reference>
<dbReference type="Proteomes" id="UP001596106">
    <property type="component" value="Unassembled WGS sequence"/>
</dbReference>
<keyword evidence="2" id="KW-1185">Reference proteome</keyword>